<sequence>MNDNRADSFLRLIRRSQRGRLKIYMGYAAGVGKTYQMLLEAHRLKEDGIDVTAGIVETHGRVETEALLAGLETIALSKFTYRGIDVEEMDLDTILLRRPSVVLVDELAHTNIPGSKNAKRYQDVEEILSAGIHVISTLNVQHLESLYETVERATGVKVRERIPDHVVAEADQLVNVDITTEDLRRRLKEGKVYTRESIETALDHFFKPTNLEQLRELTLRELAAQIDSRSRDPLAEAIPSSPDQVMVCLSSRGPNSGALLRYASRLAGRLNRNWYAMYVQTSQEHPTVIDATTQRILSNTLTLAQQLGATVFTYKGDDIVKTILQFAREYRVGHIVIGTPGRSVPLWRRFKGEVSIVERLITEGRGVTVVVLDTRALPDQAGEEINRQAEKKRRKFKERAEQVSGSKATLSNAHVLIWDKAIEKYEAMKQLLNVCSREKGLHRESAWDALLEREQQGGTFVGEDVAIPHARITGIKRPVIALGVCKSGIHDREYDRTVKIMFLLLSPSEPPESHVEMLGVIGRIGRDDQWRREVLSARKSSDVMSLIRQREKQLKSGD</sequence>
<dbReference type="EMBL" id="OJIN01000084">
    <property type="protein sequence ID" value="SPD73209.1"/>
    <property type="molecule type" value="Genomic_DNA"/>
</dbReference>
<keyword evidence="1" id="KW-0808">Transferase</keyword>
<evidence type="ECO:0000259" key="4">
    <source>
        <dbReference type="PROSITE" id="PS51094"/>
    </source>
</evidence>
<dbReference type="Gene3D" id="3.40.930.10">
    <property type="entry name" value="Mannitol-specific EII, Chain A"/>
    <property type="match status" value="1"/>
</dbReference>
<dbReference type="Gene3D" id="3.40.50.620">
    <property type="entry name" value="HUPs"/>
    <property type="match status" value="1"/>
</dbReference>
<dbReference type="Gene3D" id="3.40.50.300">
    <property type="entry name" value="P-loop containing nucleotide triphosphate hydrolases"/>
    <property type="match status" value="1"/>
</dbReference>
<dbReference type="Pfam" id="PF02702">
    <property type="entry name" value="KdpD"/>
    <property type="match status" value="1"/>
</dbReference>
<dbReference type="GO" id="GO:0005737">
    <property type="term" value="C:cytoplasm"/>
    <property type="evidence" value="ECO:0007669"/>
    <property type="project" value="UniProtKB-ARBA"/>
</dbReference>
<keyword evidence="2" id="KW-0418">Kinase</keyword>
<evidence type="ECO:0000256" key="2">
    <source>
        <dbReference type="ARBA" id="ARBA00022777"/>
    </source>
</evidence>
<protein>
    <recommendedName>
        <fullName evidence="4">PTS EIIA type-2 domain-containing protein</fullName>
    </recommendedName>
</protein>
<accession>A0A445MUY6</accession>
<proteinExistence type="predicted"/>
<name>A0A445MUY6_9BACT</name>
<dbReference type="GO" id="GO:0005886">
    <property type="term" value="C:plasma membrane"/>
    <property type="evidence" value="ECO:0007669"/>
    <property type="project" value="TreeGrafter"/>
</dbReference>
<feature type="domain" description="PTS EIIA type-2" evidence="4">
    <location>
        <begin position="408"/>
        <end position="550"/>
    </location>
</feature>
<dbReference type="PANTHER" id="PTHR45569:SF1">
    <property type="entry name" value="SENSOR PROTEIN KDPD"/>
    <property type="match status" value="1"/>
</dbReference>
<evidence type="ECO:0000313" key="5">
    <source>
        <dbReference type="EMBL" id="SPD73209.1"/>
    </source>
</evidence>
<reference evidence="5" key="1">
    <citation type="submission" date="2018-01" db="EMBL/GenBank/DDBJ databases">
        <authorList>
            <person name="Regsiter A."/>
            <person name="William W."/>
        </authorList>
    </citation>
    <scope>NUCLEOTIDE SEQUENCE</scope>
    <source>
        <strain evidence="5">TRIP AH-1</strain>
    </source>
</reference>
<evidence type="ECO:0000256" key="3">
    <source>
        <dbReference type="ARBA" id="ARBA00023012"/>
    </source>
</evidence>
<dbReference type="InterPro" id="IPR016152">
    <property type="entry name" value="PTrfase/Anion_transptr"/>
</dbReference>
<dbReference type="InterPro" id="IPR052023">
    <property type="entry name" value="Histidine_kinase_KdpD"/>
</dbReference>
<dbReference type="InterPro" id="IPR002178">
    <property type="entry name" value="PTS_EIIA_type-2_dom"/>
</dbReference>
<dbReference type="InterPro" id="IPR003852">
    <property type="entry name" value="Sig_transdc_His_kinase_KdpD_N"/>
</dbReference>
<evidence type="ECO:0000256" key="1">
    <source>
        <dbReference type="ARBA" id="ARBA00022679"/>
    </source>
</evidence>
<dbReference type="SUPFAM" id="SSF52402">
    <property type="entry name" value="Adenine nucleotide alpha hydrolases-like"/>
    <property type="match status" value="1"/>
</dbReference>
<dbReference type="PROSITE" id="PS00372">
    <property type="entry name" value="PTS_EIIA_TYPE_2_HIS"/>
    <property type="match status" value="1"/>
</dbReference>
<keyword evidence="3" id="KW-0902">Two-component regulatory system</keyword>
<dbReference type="InterPro" id="IPR014729">
    <property type="entry name" value="Rossmann-like_a/b/a_fold"/>
</dbReference>
<dbReference type="PANTHER" id="PTHR45569">
    <property type="entry name" value="SENSOR PROTEIN KDPD"/>
    <property type="match status" value="1"/>
</dbReference>
<dbReference type="PROSITE" id="PS51094">
    <property type="entry name" value="PTS_EIIA_TYPE_2"/>
    <property type="match status" value="1"/>
</dbReference>
<dbReference type="Pfam" id="PF00359">
    <property type="entry name" value="PTS_EIIA_2"/>
    <property type="match status" value="1"/>
</dbReference>
<dbReference type="FunFam" id="3.40.50.300:FF:000483">
    <property type="entry name" value="Sensor histidine kinase KdpD"/>
    <property type="match status" value="1"/>
</dbReference>
<organism evidence="5">
    <name type="scientific">uncultured Desulfobacterium sp</name>
    <dbReference type="NCBI Taxonomy" id="201089"/>
    <lineage>
        <taxon>Bacteria</taxon>
        <taxon>Pseudomonadati</taxon>
        <taxon>Thermodesulfobacteriota</taxon>
        <taxon>Desulfobacteria</taxon>
        <taxon>Desulfobacterales</taxon>
        <taxon>Desulfobacteriaceae</taxon>
        <taxon>Desulfobacterium</taxon>
        <taxon>environmental samples</taxon>
    </lineage>
</organism>
<gene>
    <name evidence="5" type="ORF">PITCH_A1740018</name>
</gene>
<dbReference type="AlphaFoldDB" id="A0A445MUY6"/>
<dbReference type="InterPro" id="IPR027417">
    <property type="entry name" value="P-loop_NTPase"/>
</dbReference>
<dbReference type="GO" id="GO:0000155">
    <property type="term" value="F:phosphorelay sensor kinase activity"/>
    <property type="evidence" value="ECO:0007669"/>
    <property type="project" value="InterPro"/>
</dbReference>
<dbReference type="SUPFAM" id="SSF55804">
    <property type="entry name" value="Phoshotransferase/anion transport protein"/>
    <property type="match status" value="1"/>
</dbReference>